<organism evidence="1 2">
    <name type="scientific">Aphanothece hegewaldii CCALA 016</name>
    <dbReference type="NCBI Taxonomy" id="2107694"/>
    <lineage>
        <taxon>Bacteria</taxon>
        <taxon>Bacillati</taxon>
        <taxon>Cyanobacteriota</taxon>
        <taxon>Cyanophyceae</taxon>
        <taxon>Oscillatoriophycideae</taxon>
        <taxon>Chroococcales</taxon>
        <taxon>Aphanothecaceae</taxon>
        <taxon>Aphanothece</taxon>
    </lineage>
</organism>
<reference evidence="1 2" key="1">
    <citation type="submission" date="2018-03" db="EMBL/GenBank/DDBJ databases">
        <title>The ancient ancestry and fast evolution of plastids.</title>
        <authorList>
            <person name="Moore K.R."/>
            <person name="Magnabosco C."/>
            <person name="Momper L."/>
            <person name="Gold D.A."/>
            <person name="Bosak T."/>
            <person name="Fournier G.P."/>
        </authorList>
    </citation>
    <scope>NUCLEOTIDE SEQUENCE [LARGE SCALE GENOMIC DNA]</scope>
    <source>
        <strain evidence="1 2">CCALA 016</strain>
    </source>
</reference>
<accession>A0A2T1M166</accession>
<dbReference type="EMBL" id="PXOH01000004">
    <property type="protein sequence ID" value="PSF38422.1"/>
    <property type="molecule type" value="Genomic_DNA"/>
</dbReference>
<evidence type="ECO:0000313" key="1">
    <source>
        <dbReference type="EMBL" id="PSF38422.1"/>
    </source>
</evidence>
<protein>
    <submittedName>
        <fullName evidence="1">Uncharacterized protein</fullName>
    </submittedName>
</protein>
<reference evidence="1 2" key="2">
    <citation type="submission" date="2018-03" db="EMBL/GenBank/DDBJ databases">
        <authorList>
            <person name="Keele B.F."/>
        </authorList>
    </citation>
    <scope>NUCLEOTIDE SEQUENCE [LARGE SCALE GENOMIC DNA]</scope>
    <source>
        <strain evidence="1 2">CCALA 016</strain>
    </source>
</reference>
<dbReference type="OrthoDB" id="531045at2"/>
<name>A0A2T1M166_9CHRO</name>
<gene>
    <name evidence="1" type="ORF">C7H19_05405</name>
</gene>
<dbReference type="Proteomes" id="UP000239001">
    <property type="component" value="Unassembled WGS sequence"/>
</dbReference>
<sequence>MARYICSYLAKAPLEELKPALGEVLKFCNFDIIYHTIDYIMARETPGKVLFSKLVTVEVLIDSTTATNQGIQVNLVVKNDELPLQNNNHCRQLFERLQQTLAQDHQWKLVANVPT</sequence>
<dbReference type="AlphaFoldDB" id="A0A2T1M166"/>
<keyword evidence="2" id="KW-1185">Reference proteome</keyword>
<evidence type="ECO:0000313" key="2">
    <source>
        <dbReference type="Proteomes" id="UP000239001"/>
    </source>
</evidence>
<proteinExistence type="predicted"/>
<comment type="caution">
    <text evidence="1">The sequence shown here is derived from an EMBL/GenBank/DDBJ whole genome shotgun (WGS) entry which is preliminary data.</text>
</comment>
<dbReference type="RefSeq" id="WP_106455865.1">
    <property type="nucleotide sequence ID" value="NZ_PXOH01000004.1"/>
</dbReference>